<sequence>MKDTDSVIDSITTFLSQNEDELNKSSSTIETFINALNNTFINNDEYYPIKTKAYISYLYGKLYYLLLTCNDKSNDTAITNNNTNNNSSSSNFTNAENYLSKAVKLDDTLEVAWNELGELYWRKNCLQLAMKCFQQSLQRNNKNVVSLQKISIVLRQLNEDNILKKRDNVERSVKYAKEALAIDFKNSESWYILGNSYLSSFFIDVQKNESDLNSALKAYSYSEQHSKLKNNPDLYYNRATEDYQLALEGFTRALEIENKPWSDPIKNIQEILSNTKLISDSLNKINNKKKNNNSNKINTLLNYSPMMFNNGGNRNITKNQASLSIQALQVGLNKDSFFIGKIKRVISPSESVPRIAICSDRNSQLIVLSIYNITSNAIKKGDLIGITDPTVKEIQINWHRQPYSINLKYLCIQAKSSNVEIRGKEMSDLSSSPTIKVGK</sequence>
<dbReference type="OMA" id="LEFAQSC"/>
<keyword evidence="1" id="KW-0802">TPR repeat</keyword>
<keyword evidence="4" id="KW-1185">Reference proteome</keyword>
<dbReference type="Gene3D" id="1.25.40.10">
    <property type="entry name" value="Tetratricopeptide repeat domain"/>
    <property type="match status" value="1"/>
</dbReference>
<evidence type="ECO:0000256" key="1">
    <source>
        <dbReference type="PROSITE-ProRule" id="PRU00339"/>
    </source>
</evidence>
<dbReference type="Pfam" id="PF16669">
    <property type="entry name" value="TTC5_OB"/>
    <property type="match status" value="1"/>
</dbReference>
<dbReference type="InterPro" id="IPR032076">
    <property type="entry name" value="TTC5_OB"/>
</dbReference>
<dbReference type="SMART" id="SM00028">
    <property type="entry name" value="TPR"/>
    <property type="match status" value="2"/>
</dbReference>
<proteinExistence type="predicted"/>
<dbReference type="EMBL" id="ADBJ01000002">
    <property type="protein sequence ID" value="EFA86326.1"/>
    <property type="molecule type" value="Genomic_DNA"/>
</dbReference>
<dbReference type="RefSeq" id="XP_020438431.1">
    <property type="nucleotide sequence ID" value="XM_020571157.1"/>
</dbReference>
<comment type="caution">
    <text evidence="3">The sequence shown here is derived from an EMBL/GenBank/DDBJ whole genome shotgun (WGS) entry which is preliminary data.</text>
</comment>
<dbReference type="Pfam" id="PF13181">
    <property type="entry name" value="TPR_8"/>
    <property type="match status" value="1"/>
</dbReference>
<dbReference type="STRING" id="670386.D3AVK3"/>
<name>D3AVK3_HETP5</name>
<evidence type="ECO:0000313" key="3">
    <source>
        <dbReference type="EMBL" id="EFA86326.1"/>
    </source>
</evidence>
<dbReference type="GeneID" id="31355650"/>
<accession>D3AVK3</accession>
<evidence type="ECO:0000259" key="2">
    <source>
        <dbReference type="Pfam" id="PF16669"/>
    </source>
</evidence>
<dbReference type="PROSITE" id="PS50005">
    <property type="entry name" value="TPR"/>
    <property type="match status" value="1"/>
</dbReference>
<dbReference type="InterPro" id="IPR019734">
    <property type="entry name" value="TPR_rpt"/>
</dbReference>
<organism evidence="3 4">
    <name type="scientific">Heterostelium pallidum (strain ATCC 26659 / Pp 5 / PN500)</name>
    <name type="common">Cellular slime mold</name>
    <name type="synonym">Polysphondylium pallidum</name>
    <dbReference type="NCBI Taxonomy" id="670386"/>
    <lineage>
        <taxon>Eukaryota</taxon>
        <taxon>Amoebozoa</taxon>
        <taxon>Evosea</taxon>
        <taxon>Eumycetozoa</taxon>
        <taxon>Dictyostelia</taxon>
        <taxon>Acytosteliales</taxon>
        <taxon>Acytosteliaceae</taxon>
        <taxon>Heterostelium</taxon>
    </lineage>
</organism>
<gene>
    <name evidence="3" type="ORF">PPL_00116</name>
</gene>
<feature type="domain" description="Tetratricopeptide repeat protein 5 OB fold" evidence="2">
    <location>
        <begin position="324"/>
        <end position="406"/>
    </location>
</feature>
<dbReference type="InterPro" id="IPR011990">
    <property type="entry name" value="TPR-like_helical_dom_sf"/>
</dbReference>
<evidence type="ECO:0000313" key="4">
    <source>
        <dbReference type="Proteomes" id="UP000001396"/>
    </source>
</evidence>
<protein>
    <recommendedName>
        <fullName evidence="2">Tetratricopeptide repeat protein 5 OB fold domain-containing protein</fullName>
    </recommendedName>
</protein>
<dbReference type="AlphaFoldDB" id="D3AVK3"/>
<dbReference type="SUPFAM" id="SSF48452">
    <property type="entry name" value="TPR-like"/>
    <property type="match status" value="1"/>
</dbReference>
<dbReference type="Proteomes" id="UP000001396">
    <property type="component" value="Unassembled WGS sequence"/>
</dbReference>
<dbReference type="InParanoid" id="D3AVK3"/>
<reference evidence="3 4" key="1">
    <citation type="journal article" date="2011" name="Genome Res.">
        <title>Phylogeny-wide analysis of social amoeba genomes highlights ancient origins for complex intercellular communication.</title>
        <authorList>
            <person name="Heidel A.J."/>
            <person name="Lawal H.M."/>
            <person name="Felder M."/>
            <person name="Schilde C."/>
            <person name="Helps N.R."/>
            <person name="Tunggal B."/>
            <person name="Rivero F."/>
            <person name="John U."/>
            <person name="Schleicher M."/>
            <person name="Eichinger L."/>
            <person name="Platzer M."/>
            <person name="Noegel A.A."/>
            <person name="Schaap P."/>
            <person name="Gloeckner G."/>
        </authorList>
    </citation>
    <scope>NUCLEOTIDE SEQUENCE [LARGE SCALE GENOMIC DNA]</scope>
    <source>
        <strain evidence="4">ATCC 26659 / Pp 5 / PN500</strain>
    </source>
</reference>
<feature type="repeat" description="TPR" evidence="1">
    <location>
        <begin position="110"/>
        <end position="143"/>
    </location>
</feature>